<dbReference type="EMBL" id="CP053073">
    <property type="protein sequence ID" value="QJR15099.1"/>
    <property type="molecule type" value="Genomic_DNA"/>
</dbReference>
<reference evidence="2 3" key="1">
    <citation type="submission" date="2020-04" db="EMBL/GenBank/DDBJ databases">
        <title>Usitatibacter rugosus gen. nov., sp. nov. and Usitatibacter palustris sp. nov., novel members of Usitatibacteraceae fam. nov. within the order Nitrosomonadales isolated from soil.</title>
        <authorList>
            <person name="Huber K.J."/>
            <person name="Neumann-Schaal M."/>
            <person name="Geppert A."/>
            <person name="Luckner M."/>
            <person name="Wanner G."/>
            <person name="Overmann J."/>
        </authorList>
    </citation>
    <scope>NUCLEOTIDE SEQUENCE [LARGE SCALE GENOMIC DNA]</scope>
    <source>
        <strain evidence="2 3">Swamp67</strain>
    </source>
</reference>
<dbReference type="InterPro" id="IPR052020">
    <property type="entry name" value="Cyclic_di-GMP/3'3'-cGAMP_PDE"/>
</dbReference>
<dbReference type="PROSITE" id="PS51832">
    <property type="entry name" value="HD_GYP"/>
    <property type="match status" value="1"/>
</dbReference>
<evidence type="ECO:0000259" key="1">
    <source>
        <dbReference type="PROSITE" id="PS51832"/>
    </source>
</evidence>
<proteinExistence type="predicted"/>
<accession>A0A6M4H617</accession>
<evidence type="ECO:0000313" key="3">
    <source>
        <dbReference type="Proteomes" id="UP000503096"/>
    </source>
</evidence>
<name>A0A6M4H617_9PROT</name>
<dbReference type="KEGG" id="upl:DSM104440_01916"/>
<sequence>MLARRIGYDEKRIATLELAARLHDIGKLAVPDVVLLKKASLTPAELDVMRRHTTEGAQILTDVLTGMDRETVPPSKKGGSFRLAAEIAQHHHEWWNGEGYPRGVAGEAIPEEARITALADVFDALTHVRPYKEAWTITQALREIEGLSGRQFDPRLCAEFLRLVVELHETHEADLDAFLGAEARTSPLVSANRVLGRIMRSALRSDTRNYPTGPV</sequence>
<dbReference type="PANTHER" id="PTHR45228:SF1">
    <property type="entry name" value="CYCLIC DI-GMP PHOSPHODIESTERASE TM_0186"/>
    <property type="match status" value="1"/>
</dbReference>
<feature type="domain" description="HD-GYP" evidence="1">
    <location>
        <begin position="1"/>
        <end position="176"/>
    </location>
</feature>
<keyword evidence="3" id="KW-1185">Reference proteome</keyword>
<dbReference type="Gene3D" id="1.10.3210.10">
    <property type="entry name" value="Hypothetical protein af1432"/>
    <property type="match status" value="1"/>
</dbReference>
<organism evidence="2 3">
    <name type="scientific">Usitatibacter palustris</name>
    <dbReference type="NCBI Taxonomy" id="2732487"/>
    <lineage>
        <taxon>Bacteria</taxon>
        <taxon>Pseudomonadati</taxon>
        <taxon>Pseudomonadota</taxon>
        <taxon>Betaproteobacteria</taxon>
        <taxon>Nitrosomonadales</taxon>
        <taxon>Usitatibacteraceae</taxon>
        <taxon>Usitatibacter</taxon>
    </lineage>
</organism>
<dbReference type="PANTHER" id="PTHR45228">
    <property type="entry name" value="CYCLIC DI-GMP PHOSPHODIESTERASE TM_0186-RELATED"/>
    <property type="match status" value="1"/>
</dbReference>
<dbReference type="InterPro" id="IPR003607">
    <property type="entry name" value="HD/PDEase_dom"/>
</dbReference>
<dbReference type="SUPFAM" id="SSF109604">
    <property type="entry name" value="HD-domain/PDEase-like"/>
    <property type="match status" value="1"/>
</dbReference>
<dbReference type="GO" id="GO:0008081">
    <property type="term" value="F:phosphoric diester hydrolase activity"/>
    <property type="evidence" value="ECO:0007669"/>
    <property type="project" value="UniProtKB-ARBA"/>
</dbReference>
<dbReference type="Pfam" id="PF13487">
    <property type="entry name" value="HD_5"/>
    <property type="match status" value="1"/>
</dbReference>
<dbReference type="AlphaFoldDB" id="A0A6M4H617"/>
<dbReference type="InParanoid" id="A0A6M4H617"/>
<dbReference type="InterPro" id="IPR037522">
    <property type="entry name" value="HD_GYP_dom"/>
</dbReference>
<gene>
    <name evidence="2" type="ORF">DSM104440_01916</name>
</gene>
<dbReference type="Proteomes" id="UP000503096">
    <property type="component" value="Chromosome"/>
</dbReference>
<protein>
    <recommendedName>
        <fullName evidence="1">HD-GYP domain-containing protein</fullName>
    </recommendedName>
</protein>
<dbReference type="CDD" id="cd00077">
    <property type="entry name" value="HDc"/>
    <property type="match status" value="1"/>
</dbReference>
<evidence type="ECO:0000313" key="2">
    <source>
        <dbReference type="EMBL" id="QJR15099.1"/>
    </source>
</evidence>